<sequence>MSSIELKKNYSDVGEIDIGYNFVGQIGVSTSKELGKESYIVDKIGYDKDGHTVYTNPGNGTESRYTYDKQRERLQEMTLTSAGSTIMQNKYKYDLVDNILGIINNADPQNIADKNKAKLGGANSHSYTYDDINRLISANGKTKTASY</sequence>
<dbReference type="Gene3D" id="2.180.10.10">
    <property type="entry name" value="RHS repeat-associated core"/>
    <property type="match status" value="1"/>
</dbReference>
<dbReference type="Proteomes" id="UP000249852">
    <property type="component" value="Unassembled WGS sequence"/>
</dbReference>
<keyword evidence="2" id="KW-1185">Reference proteome</keyword>
<protein>
    <submittedName>
        <fullName evidence="1">YD repeat-containing protein</fullName>
    </submittedName>
</protein>
<reference evidence="1 2" key="1">
    <citation type="submission" date="2018-06" db="EMBL/GenBank/DDBJ databases">
        <title>Genomic Encyclopedia of Archaeal and Bacterial Type Strains, Phase II (KMG-II): from individual species to whole genera.</title>
        <authorList>
            <person name="Goeker M."/>
        </authorList>
    </citation>
    <scope>NUCLEOTIDE SEQUENCE [LARGE SCALE GENOMIC DNA]</scope>
    <source>
        <strain evidence="1 2">DSM 18710</strain>
    </source>
</reference>
<gene>
    <name evidence="1" type="ORF">BC673_1552</name>
</gene>
<evidence type="ECO:0000313" key="1">
    <source>
        <dbReference type="EMBL" id="RAS40171.1"/>
    </source>
</evidence>
<name>A0ABX9DP05_9BACT</name>
<comment type="caution">
    <text evidence="1">The sequence shown here is derived from an EMBL/GenBank/DDBJ whole genome shotgun (WGS) entry which is preliminary data.</text>
</comment>
<organism evidence="1 2">
    <name type="scientific">Prevotella pallens</name>
    <dbReference type="NCBI Taxonomy" id="60133"/>
    <lineage>
        <taxon>Bacteria</taxon>
        <taxon>Pseudomonadati</taxon>
        <taxon>Bacteroidota</taxon>
        <taxon>Bacteroidia</taxon>
        <taxon>Bacteroidales</taxon>
        <taxon>Prevotellaceae</taxon>
        <taxon>Prevotella</taxon>
    </lineage>
</organism>
<accession>A0ABX9DP05</accession>
<proteinExistence type="predicted"/>
<evidence type="ECO:0000313" key="2">
    <source>
        <dbReference type="Proteomes" id="UP000249852"/>
    </source>
</evidence>
<dbReference type="EMBL" id="QLTQ01000055">
    <property type="protein sequence ID" value="RAS40171.1"/>
    <property type="molecule type" value="Genomic_DNA"/>
</dbReference>